<gene>
    <name evidence="2" type="ORF">RND81_13G101700</name>
</gene>
<feature type="transmembrane region" description="Helical" evidence="1">
    <location>
        <begin position="81"/>
        <end position="99"/>
    </location>
</feature>
<evidence type="ECO:0000256" key="1">
    <source>
        <dbReference type="SAM" id="Phobius"/>
    </source>
</evidence>
<keyword evidence="1" id="KW-0472">Membrane</keyword>
<keyword evidence="1" id="KW-1133">Transmembrane helix</keyword>
<keyword evidence="1" id="KW-0812">Transmembrane</keyword>
<dbReference type="Proteomes" id="UP001443914">
    <property type="component" value="Unassembled WGS sequence"/>
</dbReference>
<evidence type="ECO:0000313" key="3">
    <source>
        <dbReference type="Proteomes" id="UP001443914"/>
    </source>
</evidence>
<name>A0AAW1H2D9_SAPOF</name>
<keyword evidence="3" id="KW-1185">Reference proteome</keyword>
<comment type="caution">
    <text evidence="2">The sequence shown here is derived from an EMBL/GenBank/DDBJ whole genome shotgun (WGS) entry which is preliminary data.</text>
</comment>
<dbReference type="AlphaFoldDB" id="A0AAW1H2D9"/>
<dbReference type="EMBL" id="JBDFQZ010000013">
    <property type="protein sequence ID" value="KAK9668997.1"/>
    <property type="molecule type" value="Genomic_DNA"/>
</dbReference>
<proteinExistence type="predicted"/>
<reference evidence="2" key="1">
    <citation type="submission" date="2024-03" db="EMBL/GenBank/DDBJ databases">
        <title>WGS assembly of Saponaria officinalis var. Norfolk2.</title>
        <authorList>
            <person name="Jenkins J."/>
            <person name="Shu S."/>
            <person name="Grimwood J."/>
            <person name="Barry K."/>
            <person name="Goodstein D."/>
            <person name="Schmutz J."/>
            <person name="Leebens-Mack J."/>
            <person name="Osbourn A."/>
        </authorList>
    </citation>
    <scope>NUCLEOTIDE SEQUENCE [LARGE SCALE GENOMIC DNA]</scope>
    <source>
        <strain evidence="2">JIC</strain>
    </source>
</reference>
<sequence length="129" mass="15084">MLCVDRIRKRHFSTERCLLRHNVGGPRSSTLLTCTLRCMSRTPYLPVPSTRNLILRTTQCPKTQHIYFPVRKKLRFTRTTLSLIYLGFTLFIAAIDLIFSCLTYILHFLLCFAFWCMMSRIMTGLKTGK</sequence>
<evidence type="ECO:0000313" key="2">
    <source>
        <dbReference type="EMBL" id="KAK9668997.1"/>
    </source>
</evidence>
<organism evidence="2 3">
    <name type="scientific">Saponaria officinalis</name>
    <name type="common">Common soapwort</name>
    <name type="synonym">Lychnis saponaria</name>
    <dbReference type="NCBI Taxonomy" id="3572"/>
    <lineage>
        <taxon>Eukaryota</taxon>
        <taxon>Viridiplantae</taxon>
        <taxon>Streptophyta</taxon>
        <taxon>Embryophyta</taxon>
        <taxon>Tracheophyta</taxon>
        <taxon>Spermatophyta</taxon>
        <taxon>Magnoliopsida</taxon>
        <taxon>eudicotyledons</taxon>
        <taxon>Gunneridae</taxon>
        <taxon>Pentapetalae</taxon>
        <taxon>Caryophyllales</taxon>
        <taxon>Caryophyllaceae</taxon>
        <taxon>Caryophylleae</taxon>
        <taxon>Saponaria</taxon>
    </lineage>
</organism>
<accession>A0AAW1H2D9</accession>
<protein>
    <submittedName>
        <fullName evidence="2">Uncharacterized protein</fullName>
    </submittedName>
</protein>
<feature type="transmembrane region" description="Helical" evidence="1">
    <location>
        <begin position="105"/>
        <end position="123"/>
    </location>
</feature>